<proteinExistence type="predicted"/>
<name>A0ABU9MDY4_STUCH</name>
<comment type="caution">
    <text evidence="2">The sequence shown here is derived from an EMBL/GenBank/DDBJ whole genome shotgun (WGS) entry which is preliminary data.</text>
</comment>
<dbReference type="InterPro" id="IPR025285">
    <property type="entry name" value="DUF4145"/>
</dbReference>
<evidence type="ECO:0000313" key="2">
    <source>
        <dbReference type="EMBL" id="MEL7561083.1"/>
    </source>
</evidence>
<dbReference type="Proteomes" id="UP001467669">
    <property type="component" value="Unassembled WGS sequence"/>
</dbReference>
<organism evidence="2 3">
    <name type="scientific">Stutzerimonas chloritidismutans</name>
    <name type="common">Pseudomonas chloritidismutans</name>
    <dbReference type="NCBI Taxonomy" id="203192"/>
    <lineage>
        <taxon>Bacteria</taxon>
        <taxon>Pseudomonadati</taxon>
        <taxon>Pseudomonadota</taxon>
        <taxon>Gammaproteobacteria</taxon>
        <taxon>Pseudomonadales</taxon>
        <taxon>Pseudomonadaceae</taxon>
        <taxon>Stutzerimonas</taxon>
    </lineage>
</organism>
<dbReference type="EMBL" id="JBCFXD010000017">
    <property type="protein sequence ID" value="MEL7561083.1"/>
    <property type="molecule type" value="Genomic_DNA"/>
</dbReference>
<feature type="domain" description="DUF4145" evidence="1">
    <location>
        <begin position="141"/>
        <end position="219"/>
    </location>
</feature>
<dbReference type="Pfam" id="PF13643">
    <property type="entry name" value="DUF4145"/>
    <property type="match status" value="1"/>
</dbReference>
<gene>
    <name evidence="2" type="ORF">AAGW23_19770</name>
</gene>
<accession>A0ABU9MDY4</accession>
<reference evidence="2 3" key="1">
    <citation type="submission" date="2024-04" db="EMBL/GenBank/DDBJ databases">
        <title>Draft Genome Sequence of Isolates Cultured from Underwater Hawaii Seamounts in the North Pacific Ocean.</title>
        <authorList>
            <person name="Sharma I."/>
            <person name="Darden B."/>
            <person name="Creggett J."/>
            <person name="Taylor S."/>
            <person name="Grant M.P."/>
            <person name="Scott J."/>
            <person name="Attles S."/>
            <person name="Walker S."/>
            <person name="Johnson G."/>
            <person name="St. Cloud C."/>
        </authorList>
    </citation>
    <scope>NUCLEOTIDE SEQUENCE [LARGE SCALE GENOMIC DNA]</scope>
    <source>
        <strain evidence="2 3">03GJ23</strain>
    </source>
</reference>
<keyword evidence="3" id="KW-1185">Reference proteome</keyword>
<dbReference type="RefSeq" id="WP_342407994.1">
    <property type="nucleotide sequence ID" value="NZ_JBCFXD010000017.1"/>
</dbReference>
<protein>
    <submittedName>
        <fullName evidence="2">DUF4145 domain-containing protein</fullName>
    </submittedName>
</protein>
<evidence type="ECO:0000313" key="3">
    <source>
        <dbReference type="Proteomes" id="UP001467669"/>
    </source>
</evidence>
<evidence type="ECO:0000259" key="1">
    <source>
        <dbReference type="Pfam" id="PF13643"/>
    </source>
</evidence>
<sequence length="264" mass="29737">MSSENRIPLITKTAFSCPHCGAYTTQHWFNLFADACSDDQRLPFIPDLKMMDQFRSDRDLSPEDRAPLIEWCSNMLSGKPFFDTGAKNLYNKPMVSNCYISKCYNCHDISVWIHDQIVYPENKIDILPNIDLPEHIKELFNEARQIVTLSPKGAAALLRLCVQHLCKELGESGKNIDKDIASLVSKGLNPLVQKALDIVRVIGNEAVHPGEINLNDNKEIAIKLFSLINLISEQMISQPRQIGELYDGLPAGKLDGIAKRDTRE</sequence>